<evidence type="ECO:0008006" key="3">
    <source>
        <dbReference type="Google" id="ProtNLM"/>
    </source>
</evidence>
<dbReference type="EMBL" id="LKET01000026">
    <property type="protein sequence ID" value="KPU45285.1"/>
    <property type="molecule type" value="Genomic_DNA"/>
</dbReference>
<dbReference type="STRING" id="36849.OXPF_11780"/>
<name>A0A0P8YZJ1_9CLOT</name>
<dbReference type="Gene3D" id="3.30.70.1120">
    <property type="entry name" value="TT1725-like"/>
    <property type="match status" value="1"/>
</dbReference>
<evidence type="ECO:0000313" key="1">
    <source>
        <dbReference type="EMBL" id="KPU45285.1"/>
    </source>
</evidence>
<dbReference type="AlphaFoldDB" id="A0A0P8YZJ1"/>
<dbReference type="OrthoDB" id="9809023at2"/>
<evidence type="ECO:0000313" key="2">
    <source>
        <dbReference type="Proteomes" id="UP000050326"/>
    </source>
</evidence>
<keyword evidence="2" id="KW-1185">Reference proteome</keyword>
<dbReference type="InterPro" id="IPR007546">
    <property type="entry name" value="DUF503"/>
</dbReference>
<reference evidence="1 2" key="1">
    <citation type="submission" date="2015-09" db="EMBL/GenBank/DDBJ databases">
        <title>Genome sequence of Oxobacter pfennigii DSM 3222.</title>
        <authorList>
            <person name="Poehlein A."/>
            <person name="Bengelsdorf F.R."/>
            <person name="Schiel-Bengelsdorf B."/>
            <person name="Duerre P."/>
            <person name="Daniel R."/>
        </authorList>
    </citation>
    <scope>NUCLEOTIDE SEQUENCE [LARGE SCALE GENOMIC DNA]</scope>
    <source>
        <strain evidence="1 2">DSM 3222</strain>
    </source>
</reference>
<organism evidence="1 2">
    <name type="scientific">Oxobacter pfennigii</name>
    <dbReference type="NCBI Taxonomy" id="36849"/>
    <lineage>
        <taxon>Bacteria</taxon>
        <taxon>Bacillati</taxon>
        <taxon>Bacillota</taxon>
        <taxon>Clostridia</taxon>
        <taxon>Eubacteriales</taxon>
        <taxon>Clostridiaceae</taxon>
        <taxon>Oxobacter</taxon>
    </lineage>
</organism>
<accession>A0A0P8YZJ1</accession>
<proteinExistence type="predicted"/>
<dbReference type="RefSeq" id="WP_054874272.1">
    <property type="nucleotide sequence ID" value="NZ_LKET01000026.1"/>
</dbReference>
<dbReference type="PANTHER" id="PTHR36441">
    <property type="entry name" value="HYPOTHETICAL CYTOSOLIC PROTEIN"/>
    <property type="match status" value="1"/>
</dbReference>
<dbReference type="PANTHER" id="PTHR36441:SF1">
    <property type="entry name" value="DUF503 DOMAIN-CONTAINING PROTEIN"/>
    <property type="match status" value="1"/>
</dbReference>
<dbReference type="InterPro" id="IPR036746">
    <property type="entry name" value="TT1725-like_sf"/>
</dbReference>
<dbReference type="SUPFAM" id="SSF103007">
    <property type="entry name" value="Hypothetical protein TT1725"/>
    <property type="match status" value="1"/>
</dbReference>
<dbReference type="Pfam" id="PF04456">
    <property type="entry name" value="DUF503"/>
    <property type="match status" value="1"/>
</dbReference>
<dbReference type="Proteomes" id="UP000050326">
    <property type="component" value="Unassembled WGS sequence"/>
</dbReference>
<sequence length="93" mass="10399">MVAGICSITLIVHDANSLKEKRHVLKSLIERLKSRFNISIAETGLNDKWQSAEIGIACISNDKVQIDKVISSILNFIENDPRVEITDSSVEIY</sequence>
<gene>
    <name evidence="1" type="ORF">OXPF_11780</name>
</gene>
<protein>
    <recommendedName>
        <fullName evidence="3">YlxP-like protein</fullName>
    </recommendedName>
</protein>
<comment type="caution">
    <text evidence="1">The sequence shown here is derived from an EMBL/GenBank/DDBJ whole genome shotgun (WGS) entry which is preliminary data.</text>
</comment>